<sequence length="149" mass="17175">MENATGDCSKGKKCAKFSSTLKKRKYQTVCVRRSHKIQNIIKPSITDDREALFEDLTLSDTNEEENKQNVQEDEQHVHMEKEKLEPNLCDKNMEEKIDYIVQTLECLQNSVETLNIKIESLTKENDELSKELEAALAIVEALNNWIGVF</sequence>
<proteinExistence type="predicted"/>
<keyword evidence="3" id="KW-1185">Reference proteome</keyword>
<accession>A0A8K0MRM3</accession>
<evidence type="ECO:0000256" key="1">
    <source>
        <dbReference type="SAM" id="Coils"/>
    </source>
</evidence>
<dbReference type="EMBL" id="VOIH02000001">
    <property type="protein sequence ID" value="KAF3455509.1"/>
    <property type="molecule type" value="Genomic_DNA"/>
</dbReference>
<dbReference type="AlphaFoldDB" id="A0A8K0MRM3"/>
<name>A0A8K0MRM3_9ROSA</name>
<keyword evidence="1" id="KW-0175">Coiled coil</keyword>
<evidence type="ECO:0000313" key="3">
    <source>
        <dbReference type="Proteomes" id="UP000796880"/>
    </source>
</evidence>
<comment type="caution">
    <text evidence="2">The sequence shown here is derived from an EMBL/GenBank/DDBJ whole genome shotgun (WGS) entry which is preliminary data.</text>
</comment>
<gene>
    <name evidence="2" type="ORF">FNV43_RR00139</name>
</gene>
<feature type="coiled-coil region" evidence="1">
    <location>
        <begin position="104"/>
        <end position="138"/>
    </location>
</feature>
<evidence type="ECO:0000313" key="2">
    <source>
        <dbReference type="EMBL" id="KAF3455509.1"/>
    </source>
</evidence>
<dbReference type="PANTHER" id="PTHR38936">
    <property type="entry name" value="TITIN-LIKE ISOFORM X2"/>
    <property type="match status" value="1"/>
</dbReference>
<organism evidence="2 3">
    <name type="scientific">Rhamnella rubrinervis</name>
    <dbReference type="NCBI Taxonomy" id="2594499"/>
    <lineage>
        <taxon>Eukaryota</taxon>
        <taxon>Viridiplantae</taxon>
        <taxon>Streptophyta</taxon>
        <taxon>Embryophyta</taxon>
        <taxon>Tracheophyta</taxon>
        <taxon>Spermatophyta</taxon>
        <taxon>Magnoliopsida</taxon>
        <taxon>eudicotyledons</taxon>
        <taxon>Gunneridae</taxon>
        <taxon>Pentapetalae</taxon>
        <taxon>rosids</taxon>
        <taxon>fabids</taxon>
        <taxon>Rosales</taxon>
        <taxon>Rhamnaceae</taxon>
        <taxon>rhamnoid group</taxon>
        <taxon>Rhamneae</taxon>
        <taxon>Rhamnella</taxon>
    </lineage>
</organism>
<dbReference type="Proteomes" id="UP000796880">
    <property type="component" value="Unassembled WGS sequence"/>
</dbReference>
<reference evidence="2" key="1">
    <citation type="submission" date="2020-03" db="EMBL/GenBank/DDBJ databases">
        <title>A high-quality chromosome-level genome assembly of a woody plant with both climbing and erect habits, Rhamnella rubrinervis.</title>
        <authorList>
            <person name="Lu Z."/>
            <person name="Yang Y."/>
            <person name="Zhu X."/>
            <person name="Sun Y."/>
        </authorList>
    </citation>
    <scope>NUCLEOTIDE SEQUENCE</scope>
    <source>
        <strain evidence="2">BYM</strain>
        <tissue evidence="2">Leaf</tissue>
    </source>
</reference>
<dbReference type="PANTHER" id="PTHR38936:SF1">
    <property type="entry name" value="DUF641 DOMAIN-CONTAINING PROTEIN"/>
    <property type="match status" value="1"/>
</dbReference>
<protein>
    <submittedName>
        <fullName evidence="2">Uncharacterized protein</fullName>
    </submittedName>
</protein>